<dbReference type="RefSeq" id="WP_281904054.1">
    <property type="nucleotide sequence ID" value="NZ_BSDI01000063.1"/>
</dbReference>
<dbReference type="InterPro" id="IPR051010">
    <property type="entry name" value="BCAA_transport"/>
</dbReference>
<comment type="similarity">
    <text evidence="1">Belongs to the leucine-binding protein family.</text>
</comment>
<comment type="caution">
    <text evidence="7">The sequence shown here is derived from an EMBL/GenBank/DDBJ whole genome shotgun (WGS) entry which is preliminary data.</text>
</comment>
<evidence type="ECO:0000256" key="4">
    <source>
        <dbReference type="ARBA" id="ARBA00022970"/>
    </source>
</evidence>
<keyword evidence="8" id="KW-1185">Reference proteome</keyword>
<evidence type="ECO:0000256" key="5">
    <source>
        <dbReference type="SAM" id="SignalP"/>
    </source>
</evidence>
<dbReference type="InterPro" id="IPR028081">
    <property type="entry name" value="Leu-bd"/>
</dbReference>
<keyword evidence="3 5" id="KW-0732">Signal</keyword>
<proteinExistence type="inferred from homology"/>
<dbReference type="Gene3D" id="3.40.50.2300">
    <property type="match status" value="2"/>
</dbReference>
<dbReference type="PANTHER" id="PTHR30483:SF6">
    <property type="entry name" value="PERIPLASMIC BINDING PROTEIN OF ABC TRANSPORTER FOR NATURAL AMINO ACIDS"/>
    <property type="match status" value="1"/>
</dbReference>
<keyword evidence="4" id="KW-0029">Amino-acid transport</keyword>
<keyword evidence="2" id="KW-0813">Transport</keyword>
<evidence type="ECO:0000256" key="2">
    <source>
        <dbReference type="ARBA" id="ARBA00022448"/>
    </source>
</evidence>
<feature type="domain" description="Leucine-binding protein" evidence="6">
    <location>
        <begin position="35"/>
        <end position="366"/>
    </location>
</feature>
<dbReference type="Proteomes" id="UP001144280">
    <property type="component" value="Unassembled WGS sequence"/>
</dbReference>
<sequence>MRRPTLYLAALALAIVTAGCGDDSSDSSDSGGEGPIKVGQIVSLTGNYAPLGTENEKSVKLAVEQVNAAGGVLGRQLELVVRDDKSQPDQSVLAFNDIKGDVAAVIGSPFSNSALATIPLVDREKIPYISLTPADEQVKPIHPYVFVVPATSATYAARILASLKAQGVTKLAVAYDGKSSYAKAGFNGTKEQAGEYGITLVATPEFQTTTTEFSAVFNQVRSSGAGALLVWATGPPGVALAKQYATAGLSVPLVFTGAQASKLWLEPVGAAAEGVTVASSVGVVGGSLPDGALKQAIDQLAGPFQTKYGYAPPQFAQDGYTGVKLLVAAIEKAGSTDPEKVQKALEGLSLTTPNGAYTYSAEDHAGLSADYISINTVKGGAFVPTEWSAWQLATVAGK</sequence>
<evidence type="ECO:0000313" key="8">
    <source>
        <dbReference type="Proteomes" id="UP001144280"/>
    </source>
</evidence>
<organism evidence="7 8">
    <name type="scientific">Phytohabitans aurantiacus</name>
    <dbReference type="NCBI Taxonomy" id="3016789"/>
    <lineage>
        <taxon>Bacteria</taxon>
        <taxon>Bacillati</taxon>
        <taxon>Actinomycetota</taxon>
        <taxon>Actinomycetes</taxon>
        <taxon>Micromonosporales</taxon>
        <taxon>Micromonosporaceae</taxon>
    </lineage>
</organism>
<dbReference type="PROSITE" id="PS51257">
    <property type="entry name" value="PROKAR_LIPOPROTEIN"/>
    <property type="match status" value="1"/>
</dbReference>
<dbReference type="PRINTS" id="PR00337">
    <property type="entry name" value="LEUILEVALBP"/>
</dbReference>
<dbReference type="SUPFAM" id="SSF53822">
    <property type="entry name" value="Periplasmic binding protein-like I"/>
    <property type="match status" value="1"/>
</dbReference>
<dbReference type="PANTHER" id="PTHR30483">
    <property type="entry name" value="LEUCINE-SPECIFIC-BINDING PROTEIN"/>
    <property type="match status" value="1"/>
</dbReference>
<evidence type="ECO:0000256" key="1">
    <source>
        <dbReference type="ARBA" id="ARBA00010062"/>
    </source>
</evidence>
<name>A0ABQ5R807_9ACTN</name>
<dbReference type="InterPro" id="IPR000709">
    <property type="entry name" value="Leu_Ile_Val-bd"/>
</dbReference>
<reference evidence="7" key="1">
    <citation type="submission" date="2022-12" db="EMBL/GenBank/DDBJ databases">
        <title>New Phytohabitans aurantiacus sp. RD004123 nov., an actinomycete isolated from soil.</title>
        <authorList>
            <person name="Triningsih D.W."/>
            <person name="Harunari E."/>
            <person name="Igarashi Y."/>
        </authorList>
    </citation>
    <scope>NUCLEOTIDE SEQUENCE</scope>
    <source>
        <strain evidence="7">RD004123</strain>
    </source>
</reference>
<evidence type="ECO:0000259" key="6">
    <source>
        <dbReference type="Pfam" id="PF13458"/>
    </source>
</evidence>
<feature type="chain" id="PRO_5046889470" evidence="5">
    <location>
        <begin position="21"/>
        <end position="398"/>
    </location>
</feature>
<dbReference type="EMBL" id="BSDI01000063">
    <property type="protein sequence ID" value="GLI02515.1"/>
    <property type="molecule type" value="Genomic_DNA"/>
</dbReference>
<evidence type="ECO:0000256" key="3">
    <source>
        <dbReference type="ARBA" id="ARBA00022729"/>
    </source>
</evidence>
<dbReference type="CDD" id="cd06333">
    <property type="entry name" value="PBP1_ABC_RPA1789-like"/>
    <property type="match status" value="1"/>
</dbReference>
<evidence type="ECO:0000313" key="7">
    <source>
        <dbReference type="EMBL" id="GLI02515.1"/>
    </source>
</evidence>
<accession>A0ABQ5R807</accession>
<protein>
    <submittedName>
        <fullName evidence="7">ABC transporter substrate-binding protein</fullName>
    </submittedName>
</protein>
<gene>
    <name evidence="7" type="ORF">Pa4123_77930</name>
</gene>
<dbReference type="InterPro" id="IPR028082">
    <property type="entry name" value="Peripla_BP_I"/>
</dbReference>
<dbReference type="Pfam" id="PF13458">
    <property type="entry name" value="Peripla_BP_6"/>
    <property type="match status" value="1"/>
</dbReference>
<feature type="signal peptide" evidence="5">
    <location>
        <begin position="1"/>
        <end position="20"/>
    </location>
</feature>